<feature type="compositionally biased region" description="Polar residues" evidence="6">
    <location>
        <begin position="237"/>
        <end position="259"/>
    </location>
</feature>
<keyword evidence="2" id="KW-0547">Nucleotide-binding</keyword>
<feature type="compositionally biased region" description="Polar residues" evidence="6">
    <location>
        <begin position="143"/>
        <end position="156"/>
    </location>
</feature>
<feature type="domain" description="CRIB" evidence="8">
    <location>
        <begin position="150"/>
        <end position="163"/>
    </location>
</feature>
<dbReference type="SMART" id="SM00219">
    <property type="entry name" value="TyrKc"/>
    <property type="match status" value="1"/>
</dbReference>
<feature type="compositionally biased region" description="Polar residues" evidence="6">
    <location>
        <begin position="794"/>
        <end position="803"/>
    </location>
</feature>
<feature type="compositionally biased region" description="Polar residues" evidence="6">
    <location>
        <begin position="343"/>
        <end position="355"/>
    </location>
</feature>
<evidence type="ECO:0000313" key="10">
    <source>
        <dbReference type="Proteomes" id="UP000541558"/>
    </source>
</evidence>
<dbReference type="AlphaFoldDB" id="A0A8H5BP08"/>
<feature type="compositionally biased region" description="Low complexity" evidence="6">
    <location>
        <begin position="91"/>
        <end position="105"/>
    </location>
</feature>
<feature type="compositionally biased region" description="Polar residues" evidence="6">
    <location>
        <begin position="523"/>
        <end position="538"/>
    </location>
</feature>
<feature type="compositionally biased region" description="Polar residues" evidence="6">
    <location>
        <begin position="415"/>
        <end position="435"/>
    </location>
</feature>
<dbReference type="InterPro" id="IPR020635">
    <property type="entry name" value="Tyr_kinase_cat_dom"/>
</dbReference>
<evidence type="ECO:0000313" key="9">
    <source>
        <dbReference type="EMBL" id="KAF5326634.1"/>
    </source>
</evidence>
<feature type="compositionally biased region" description="Low complexity" evidence="6">
    <location>
        <begin position="309"/>
        <end position="320"/>
    </location>
</feature>
<comment type="caution">
    <text evidence="9">The sequence shown here is derived from an EMBL/GenBank/DDBJ whole genome shotgun (WGS) entry which is preliminary data.</text>
</comment>
<feature type="region of interest" description="Disordered" evidence="6">
    <location>
        <begin position="694"/>
        <end position="837"/>
    </location>
</feature>
<feature type="compositionally biased region" description="Low complexity" evidence="6">
    <location>
        <begin position="376"/>
        <end position="385"/>
    </location>
</feature>
<feature type="compositionally biased region" description="Low complexity" evidence="6">
    <location>
        <begin position="480"/>
        <end position="494"/>
    </location>
</feature>
<evidence type="ECO:0008006" key="11">
    <source>
        <dbReference type="Google" id="ProtNLM"/>
    </source>
</evidence>
<feature type="compositionally biased region" description="Low complexity" evidence="6">
    <location>
        <begin position="356"/>
        <end position="366"/>
    </location>
</feature>
<accession>A0A8H5BP08</accession>
<keyword evidence="10" id="KW-1185">Reference proteome</keyword>
<feature type="compositionally biased region" description="Polar residues" evidence="6">
    <location>
        <begin position="731"/>
        <end position="757"/>
    </location>
</feature>
<reference evidence="9 10" key="1">
    <citation type="journal article" date="2020" name="ISME J.">
        <title>Uncovering the hidden diversity of litter-decomposition mechanisms in mushroom-forming fungi.</title>
        <authorList>
            <person name="Floudas D."/>
            <person name="Bentzer J."/>
            <person name="Ahren D."/>
            <person name="Johansson T."/>
            <person name="Persson P."/>
            <person name="Tunlid A."/>
        </authorList>
    </citation>
    <scope>NUCLEOTIDE SEQUENCE [LARGE SCALE GENOMIC DNA]</scope>
    <source>
        <strain evidence="9 10">CBS 175.51</strain>
    </source>
</reference>
<dbReference type="InterPro" id="IPR000095">
    <property type="entry name" value="CRIB_dom"/>
</dbReference>
<comment type="similarity">
    <text evidence="1">Belongs to the protein kinase superfamily. STE Ser/Thr protein kinase family. STE20 subfamily.</text>
</comment>
<protein>
    <recommendedName>
        <fullName evidence="11">Protein kinase domain-containing protein</fullName>
    </recommendedName>
</protein>
<feature type="compositionally biased region" description="Low complexity" evidence="6">
    <location>
        <begin position="52"/>
        <end position="70"/>
    </location>
</feature>
<dbReference type="InterPro" id="IPR000719">
    <property type="entry name" value="Prot_kinase_dom"/>
</dbReference>
<dbReference type="PANTHER" id="PTHR45832">
    <property type="entry name" value="SERINE/THREONINE-PROTEIN KINASE SAMKA-RELATED-RELATED"/>
    <property type="match status" value="1"/>
</dbReference>
<dbReference type="PROSITE" id="PS50011">
    <property type="entry name" value="PROTEIN_KINASE_DOM"/>
    <property type="match status" value="1"/>
</dbReference>
<dbReference type="Proteomes" id="UP000541558">
    <property type="component" value="Unassembled WGS sequence"/>
</dbReference>
<dbReference type="EMBL" id="JAACJK010000163">
    <property type="protein sequence ID" value="KAF5326634.1"/>
    <property type="molecule type" value="Genomic_DNA"/>
</dbReference>
<dbReference type="SMART" id="SM00285">
    <property type="entry name" value="PBD"/>
    <property type="match status" value="1"/>
</dbReference>
<dbReference type="Gene3D" id="1.10.510.10">
    <property type="entry name" value="Transferase(Phosphotransferase) domain 1"/>
    <property type="match status" value="1"/>
</dbReference>
<gene>
    <name evidence="9" type="ORF">D9611_000863</name>
</gene>
<dbReference type="OrthoDB" id="248923at2759"/>
<evidence type="ECO:0000259" key="8">
    <source>
        <dbReference type="PROSITE" id="PS50108"/>
    </source>
</evidence>
<evidence type="ECO:0000256" key="2">
    <source>
        <dbReference type="ARBA" id="ARBA00022741"/>
    </source>
</evidence>
<dbReference type="GO" id="GO:0004674">
    <property type="term" value="F:protein serine/threonine kinase activity"/>
    <property type="evidence" value="ECO:0007669"/>
    <property type="project" value="UniProtKB-EC"/>
</dbReference>
<feature type="domain" description="Protein kinase" evidence="7">
    <location>
        <begin position="888"/>
        <end position="1161"/>
    </location>
</feature>
<dbReference type="PROSITE" id="PS50108">
    <property type="entry name" value="CRIB"/>
    <property type="match status" value="1"/>
</dbReference>
<comment type="catalytic activity">
    <reaction evidence="4">
        <text>L-threonyl-[protein] + ATP = O-phospho-L-threonyl-[protein] + ADP + H(+)</text>
        <dbReference type="Rhea" id="RHEA:46608"/>
        <dbReference type="Rhea" id="RHEA-COMP:11060"/>
        <dbReference type="Rhea" id="RHEA-COMP:11605"/>
        <dbReference type="ChEBI" id="CHEBI:15378"/>
        <dbReference type="ChEBI" id="CHEBI:30013"/>
        <dbReference type="ChEBI" id="CHEBI:30616"/>
        <dbReference type="ChEBI" id="CHEBI:61977"/>
        <dbReference type="ChEBI" id="CHEBI:456216"/>
        <dbReference type="EC" id="2.7.11.1"/>
    </reaction>
</comment>
<dbReference type="GO" id="GO:0005524">
    <property type="term" value="F:ATP binding"/>
    <property type="evidence" value="ECO:0007669"/>
    <property type="project" value="UniProtKB-KW"/>
</dbReference>
<proteinExistence type="inferred from homology"/>
<dbReference type="Pfam" id="PF00786">
    <property type="entry name" value="PBD"/>
    <property type="match status" value="1"/>
</dbReference>
<dbReference type="Gene3D" id="3.90.810.10">
    <property type="entry name" value="CRIB domain"/>
    <property type="match status" value="1"/>
</dbReference>
<dbReference type="Pfam" id="PF00069">
    <property type="entry name" value="Pkinase"/>
    <property type="match status" value="1"/>
</dbReference>
<feature type="region of interest" description="Disordered" evidence="6">
    <location>
        <begin position="191"/>
        <end position="456"/>
    </location>
</feature>
<evidence type="ECO:0000256" key="3">
    <source>
        <dbReference type="ARBA" id="ARBA00022840"/>
    </source>
</evidence>
<comment type="catalytic activity">
    <reaction evidence="5">
        <text>L-seryl-[protein] + ATP = O-phospho-L-seryl-[protein] + ADP + H(+)</text>
        <dbReference type="Rhea" id="RHEA:17989"/>
        <dbReference type="Rhea" id="RHEA-COMP:9863"/>
        <dbReference type="Rhea" id="RHEA-COMP:11604"/>
        <dbReference type="ChEBI" id="CHEBI:15378"/>
        <dbReference type="ChEBI" id="CHEBI:29999"/>
        <dbReference type="ChEBI" id="CHEBI:30616"/>
        <dbReference type="ChEBI" id="CHEBI:83421"/>
        <dbReference type="ChEBI" id="CHEBI:456216"/>
        <dbReference type="EC" id="2.7.11.1"/>
    </reaction>
</comment>
<dbReference type="InterPro" id="IPR036936">
    <property type="entry name" value="CRIB_dom_sf"/>
</dbReference>
<dbReference type="SUPFAM" id="SSF56112">
    <property type="entry name" value="Protein kinase-like (PK-like)"/>
    <property type="match status" value="1"/>
</dbReference>
<feature type="compositionally biased region" description="Low complexity" evidence="6">
    <location>
        <begin position="267"/>
        <end position="280"/>
    </location>
</feature>
<dbReference type="PANTHER" id="PTHR45832:SF22">
    <property type="entry name" value="SERINE_THREONINE-PROTEIN KINASE SAMKA-RELATED"/>
    <property type="match status" value="1"/>
</dbReference>
<sequence>MASGSGATSPQSSNLSSRFSSLKVFKFASKDKDVNRPPPPPPKDDFYLRNRSMASLLPDSMSLAPSSPLSPQAPFQYGGQPSPDANQSTMSLASSVASGVSSPPLESKSRPQSRGKDRALAFLRIGKKSPRSPSTNRGDEGESPQQDDGISMPWNFQHNIHVDDGLVGMPPSWSTSLAAHGFSEEEIAMLQHRRAESRSPSSPNLFNLRPDSPKISHPYQTNGPAVANTPLLANPAPRTTSLPRQYSDASLRSGAQPTQQRPPLPFSQSSASMSTSSLHSNKAASISSKSRLVPQRHPNSKANHTPQLSISLSSDSNHSGSGKEDSAPVPYIPPRLAPFPSDVASSRTKTHTINGSTSSSIFSSTTNLNGDHRNESSSSKRFFSSQPDTRHPPSLPSIPQSHSSVFRSRAVTDANPLTSASALPGPSTQTSNQSRRAPGSAPRLSISLHNHNDSSDLSSWAGDFLEGLASGDLEGTFKLPQQPTSPQSAPPSAAFKSLIAPPTRASPPAKLEPSPPTMVTRPSDPQSRALPSTNQSESQPPPRALPRLDNLEYRQEAIASPPWTGDYQSSSPLWSQLEGILGTPMSASDPTAEEEHGPYSAALAENFSPTLPFSPEEERMAAQRRMRTELRAKEAHKEEEDDHRLSVNTMRPNRDSTRSSTSTISAGGGLGAPPTIVRNVSIARRAGAYVIDKTKSRSSAAMRDRMPAPPPTSSLPTPPTTSEDRFPPSPLDSNYGSDDGYNLTSPPSSANSQSQEMATPISDGDIASPLLYYLHPSPSPSRTSFSPVSPISPPQSKQDQRNSMWDDEEYEDGESGASLTVPPQLTTTAPSPSRPTIVISDVPQSGLPTAMPSGTPLSPFQRYRGWLSEVVAPLEDYIDEIVDPRDHYLDLKEIAEGESGSVYSARLTHKDAGRLRLPPLVKARDAEDIANGREILVAIKSVAIVPSGSPKLTDLRHELSLMRGLSQENLISLDALYVDLLEDTLWIRMELMERSLADVVALVDGGLILPDRTMARFASDILKGLEYLQEHNIAHRDIRSDNLLVNKQGVLKITDFANAVQVPADNPMREDAAGVLYWQAPEVRNPPYNVLKIDVWSLGATVWEMSETQPPFADTNQFADRWPSVQQPEMHSPAFHDFLRLCSEPAATRPTATELLKSAFIRDACGRPVIVHLLSQCLAIEAAY</sequence>
<feature type="compositionally biased region" description="Basic and acidic residues" evidence="6">
    <location>
        <begin position="616"/>
        <end position="645"/>
    </location>
</feature>
<feature type="region of interest" description="Disordered" evidence="6">
    <location>
        <begin position="28"/>
        <end position="156"/>
    </location>
</feature>
<evidence type="ECO:0000256" key="4">
    <source>
        <dbReference type="ARBA" id="ARBA00047899"/>
    </source>
</evidence>
<feature type="compositionally biased region" description="Polar residues" evidence="6">
    <location>
        <begin position="397"/>
        <end position="406"/>
    </location>
</feature>
<evidence type="ECO:0000256" key="6">
    <source>
        <dbReference type="SAM" id="MobiDB-lite"/>
    </source>
</evidence>
<name>A0A8H5BP08_9AGAR</name>
<feature type="compositionally biased region" description="Acidic residues" evidence="6">
    <location>
        <begin position="805"/>
        <end position="814"/>
    </location>
</feature>
<evidence type="ECO:0000256" key="1">
    <source>
        <dbReference type="ARBA" id="ARBA00008874"/>
    </source>
</evidence>
<dbReference type="InterPro" id="IPR011009">
    <property type="entry name" value="Kinase-like_dom_sf"/>
</dbReference>
<evidence type="ECO:0000259" key="7">
    <source>
        <dbReference type="PROSITE" id="PS50011"/>
    </source>
</evidence>
<dbReference type="InterPro" id="IPR051931">
    <property type="entry name" value="PAK3-like"/>
</dbReference>
<evidence type="ECO:0000256" key="5">
    <source>
        <dbReference type="ARBA" id="ARBA00048679"/>
    </source>
</evidence>
<dbReference type="GO" id="GO:0004713">
    <property type="term" value="F:protein tyrosine kinase activity"/>
    <property type="evidence" value="ECO:0007669"/>
    <property type="project" value="InterPro"/>
</dbReference>
<feature type="compositionally biased region" description="Low complexity" evidence="6">
    <location>
        <begin position="768"/>
        <end position="789"/>
    </location>
</feature>
<keyword evidence="3" id="KW-0067">ATP-binding</keyword>
<feature type="region of interest" description="Disordered" evidence="6">
    <location>
        <begin position="474"/>
        <end position="575"/>
    </location>
</feature>
<feature type="region of interest" description="Disordered" evidence="6">
    <location>
        <begin position="608"/>
        <end position="675"/>
    </location>
</feature>
<feature type="compositionally biased region" description="Pro residues" evidence="6">
    <location>
        <begin position="707"/>
        <end position="719"/>
    </location>
</feature>
<feature type="compositionally biased region" description="Polar residues" evidence="6">
    <location>
        <begin position="817"/>
        <end position="831"/>
    </location>
</feature>
<organism evidence="9 10">
    <name type="scientific">Ephemerocybe angulata</name>
    <dbReference type="NCBI Taxonomy" id="980116"/>
    <lineage>
        <taxon>Eukaryota</taxon>
        <taxon>Fungi</taxon>
        <taxon>Dikarya</taxon>
        <taxon>Basidiomycota</taxon>
        <taxon>Agaricomycotina</taxon>
        <taxon>Agaricomycetes</taxon>
        <taxon>Agaricomycetidae</taxon>
        <taxon>Agaricales</taxon>
        <taxon>Agaricineae</taxon>
        <taxon>Psathyrellaceae</taxon>
        <taxon>Ephemerocybe</taxon>
    </lineage>
</organism>